<comment type="similarity">
    <text evidence="1">Belongs to the thioesterase PaaI family.</text>
</comment>
<dbReference type="AlphaFoldDB" id="A0A4P8EKZ6"/>
<evidence type="ECO:0000259" key="4">
    <source>
        <dbReference type="PROSITE" id="PS51770"/>
    </source>
</evidence>
<protein>
    <submittedName>
        <fullName evidence="5">PaaI family thioesterase</fullName>
    </submittedName>
</protein>
<name>A0A4P8EKZ6_9RHOB</name>
<sequence>MASHPTRDVADMPPRSSFAALLDIKTVVCTPEEVVCEMLVTPEMGNRNGVLHGGALMTLSDTTAGTSAFINSPVGVSNTTVEAKTNFMRPIKVGDTVTARCTPIHVGRTTLVLQVKMTRGDGKTVGMTSQTHLFLGWKE</sequence>
<dbReference type="Pfam" id="PF03061">
    <property type="entry name" value="4HBT"/>
    <property type="match status" value="1"/>
</dbReference>
<keyword evidence="2 3" id="KW-0378">Hydrolase</keyword>
<dbReference type="PANTHER" id="PTHR43240:SF5">
    <property type="entry name" value="1,4-DIHYDROXY-2-NAPHTHOYL-COA THIOESTERASE 1"/>
    <property type="match status" value="1"/>
</dbReference>
<dbReference type="KEGG" id="pseb:EOK75_18805"/>
<dbReference type="OrthoDB" id="9813282at2"/>
<dbReference type="RefSeq" id="WP_137195546.1">
    <property type="nucleotide sequence ID" value="NZ_CP039965.1"/>
</dbReference>
<evidence type="ECO:0000313" key="6">
    <source>
        <dbReference type="Proteomes" id="UP000298631"/>
    </source>
</evidence>
<evidence type="ECO:0000313" key="5">
    <source>
        <dbReference type="EMBL" id="QCO57738.1"/>
    </source>
</evidence>
<dbReference type="CDD" id="cd03443">
    <property type="entry name" value="PaaI_thioesterase"/>
    <property type="match status" value="1"/>
</dbReference>
<dbReference type="GO" id="GO:0061522">
    <property type="term" value="F:1,4-dihydroxy-2-naphthoyl-CoA thioesterase activity"/>
    <property type="evidence" value="ECO:0007669"/>
    <property type="project" value="TreeGrafter"/>
</dbReference>
<dbReference type="InterPro" id="IPR033120">
    <property type="entry name" value="HOTDOG_ACOT"/>
</dbReference>
<dbReference type="GO" id="GO:0005829">
    <property type="term" value="C:cytosol"/>
    <property type="evidence" value="ECO:0007669"/>
    <property type="project" value="TreeGrafter"/>
</dbReference>
<geneLocation type="plasmid" evidence="5 6">
    <name>unnamed1</name>
</geneLocation>
<keyword evidence="6" id="KW-1185">Reference proteome</keyword>
<organism evidence="5 6">
    <name type="scientific">Pseudorhodobacter turbinis</name>
    <dbReference type="NCBI Taxonomy" id="2500533"/>
    <lineage>
        <taxon>Bacteria</taxon>
        <taxon>Pseudomonadati</taxon>
        <taxon>Pseudomonadota</taxon>
        <taxon>Alphaproteobacteria</taxon>
        <taxon>Rhodobacterales</taxon>
        <taxon>Paracoccaceae</taxon>
        <taxon>Pseudorhodobacter</taxon>
    </lineage>
</organism>
<dbReference type="NCBIfam" id="TIGR00369">
    <property type="entry name" value="unchar_dom_1"/>
    <property type="match status" value="1"/>
</dbReference>
<dbReference type="SUPFAM" id="SSF54637">
    <property type="entry name" value="Thioesterase/thiol ester dehydrase-isomerase"/>
    <property type="match status" value="1"/>
</dbReference>
<evidence type="ECO:0000256" key="1">
    <source>
        <dbReference type="ARBA" id="ARBA00008324"/>
    </source>
</evidence>
<proteinExistence type="inferred from homology"/>
<reference evidence="5 6" key="1">
    <citation type="submission" date="2019-05" db="EMBL/GenBank/DDBJ databases">
        <title>Pseudorhodobacter turbinis sp. nov., isolated from the gut of the Korean turban shell.</title>
        <authorList>
            <person name="Jeong Y.-S."/>
            <person name="Kang W.-R."/>
            <person name="Bae J.-W."/>
        </authorList>
    </citation>
    <scope>NUCLEOTIDE SEQUENCE [LARGE SCALE GENOMIC DNA]</scope>
    <source>
        <strain evidence="5 6">S12M18</strain>
        <plasmid evidence="5 6">unnamed1</plasmid>
    </source>
</reference>
<dbReference type="InterPro" id="IPR029069">
    <property type="entry name" value="HotDog_dom_sf"/>
</dbReference>
<dbReference type="EMBL" id="CP039965">
    <property type="protein sequence ID" value="QCO57738.1"/>
    <property type="molecule type" value="Genomic_DNA"/>
</dbReference>
<accession>A0A4P8EKZ6</accession>
<dbReference type="PANTHER" id="PTHR43240">
    <property type="entry name" value="1,4-DIHYDROXY-2-NAPHTHOYL-COA THIOESTERASE 1"/>
    <property type="match status" value="1"/>
</dbReference>
<dbReference type="InterPro" id="IPR003736">
    <property type="entry name" value="PAAI_dom"/>
</dbReference>
<keyword evidence="5" id="KW-0614">Plasmid</keyword>
<feature type="domain" description="HotDog ACOT-type" evidence="4">
    <location>
        <begin position="30"/>
        <end position="139"/>
    </location>
</feature>
<dbReference type="Proteomes" id="UP000298631">
    <property type="component" value="Plasmid unnamed1"/>
</dbReference>
<dbReference type="Gene3D" id="3.10.129.10">
    <property type="entry name" value="Hotdog Thioesterase"/>
    <property type="match status" value="1"/>
</dbReference>
<evidence type="ECO:0000256" key="2">
    <source>
        <dbReference type="ARBA" id="ARBA00022801"/>
    </source>
</evidence>
<dbReference type="PROSITE" id="PS51770">
    <property type="entry name" value="HOTDOG_ACOT"/>
    <property type="match status" value="1"/>
</dbReference>
<gene>
    <name evidence="5" type="ORF">EOK75_18805</name>
</gene>
<dbReference type="InterPro" id="IPR006683">
    <property type="entry name" value="Thioestr_dom"/>
</dbReference>
<evidence type="ECO:0000256" key="3">
    <source>
        <dbReference type="PROSITE-ProRule" id="PRU01106"/>
    </source>
</evidence>